<name>A0AAP0PGI6_9MAGN</name>
<accession>A0AAP0PGI6</accession>
<sequence length="193" mass="22391">MKPHIPDFKLACEHFCINAGGRWDGSQKLKREERCLRRERGTTVMIQILRNPRGQAVKINKMYSGGWQVVLIPEGKDKKAWSRLNEALTSFVQGRQPQPEVVSRPGPTGGRTIRVEGVRETVQQHIASKGSKEQRRTSMVEQEEHRAMPIEPNRLDTQAIDCQTSLFYLKNHGLHHGRSLRKFYLKEWEEMYN</sequence>
<dbReference type="Proteomes" id="UP001419268">
    <property type="component" value="Unassembled WGS sequence"/>
</dbReference>
<keyword evidence="2" id="KW-1185">Reference proteome</keyword>
<comment type="caution">
    <text evidence="1">The sequence shown here is derived from an EMBL/GenBank/DDBJ whole genome shotgun (WGS) entry which is preliminary data.</text>
</comment>
<organism evidence="1 2">
    <name type="scientific">Stephania cephalantha</name>
    <dbReference type="NCBI Taxonomy" id="152367"/>
    <lineage>
        <taxon>Eukaryota</taxon>
        <taxon>Viridiplantae</taxon>
        <taxon>Streptophyta</taxon>
        <taxon>Embryophyta</taxon>
        <taxon>Tracheophyta</taxon>
        <taxon>Spermatophyta</taxon>
        <taxon>Magnoliopsida</taxon>
        <taxon>Ranunculales</taxon>
        <taxon>Menispermaceae</taxon>
        <taxon>Menispermoideae</taxon>
        <taxon>Cissampelideae</taxon>
        <taxon>Stephania</taxon>
    </lineage>
</organism>
<dbReference type="AlphaFoldDB" id="A0AAP0PGI6"/>
<dbReference type="EMBL" id="JBBNAG010000004">
    <property type="protein sequence ID" value="KAK9140140.1"/>
    <property type="molecule type" value="Genomic_DNA"/>
</dbReference>
<proteinExistence type="predicted"/>
<reference evidence="1 2" key="1">
    <citation type="submission" date="2024-01" db="EMBL/GenBank/DDBJ databases">
        <title>Genome assemblies of Stephania.</title>
        <authorList>
            <person name="Yang L."/>
        </authorList>
    </citation>
    <scope>NUCLEOTIDE SEQUENCE [LARGE SCALE GENOMIC DNA]</scope>
    <source>
        <strain evidence="1">JXDWG</strain>
        <tissue evidence="1">Leaf</tissue>
    </source>
</reference>
<evidence type="ECO:0000313" key="1">
    <source>
        <dbReference type="EMBL" id="KAK9140140.1"/>
    </source>
</evidence>
<gene>
    <name evidence="1" type="ORF">Scep_009821</name>
</gene>
<protein>
    <submittedName>
        <fullName evidence="1">Uncharacterized protein</fullName>
    </submittedName>
</protein>
<evidence type="ECO:0000313" key="2">
    <source>
        <dbReference type="Proteomes" id="UP001419268"/>
    </source>
</evidence>